<dbReference type="SUPFAM" id="SSF53756">
    <property type="entry name" value="UDP-Glycosyltransferase/glycogen phosphorylase"/>
    <property type="match status" value="1"/>
</dbReference>
<protein>
    <submittedName>
        <fullName evidence="2">Glycosyltransferase family 1 protein</fullName>
    </submittedName>
</protein>
<reference evidence="2 3" key="1">
    <citation type="submission" date="2014-04" db="EMBL/GenBank/DDBJ databases">
        <title>Evolutionary Origins and Diversification of the Mycorrhizal Mutualists.</title>
        <authorList>
            <consortium name="DOE Joint Genome Institute"/>
            <consortium name="Mycorrhizal Genomics Consortium"/>
            <person name="Kohler A."/>
            <person name="Kuo A."/>
            <person name="Nagy L.G."/>
            <person name="Floudas D."/>
            <person name="Copeland A."/>
            <person name="Barry K.W."/>
            <person name="Cichocki N."/>
            <person name="Veneault-Fourrey C."/>
            <person name="LaButti K."/>
            <person name="Lindquist E.A."/>
            <person name="Lipzen A."/>
            <person name="Lundell T."/>
            <person name="Morin E."/>
            <person name="Murat C."/>
            <person name="Riley R."/>
            <person name="Ohm R."/>
            <person name="Sun H."/>
            <person name="Tunlid A."/>
            <person name="Henrissat B."/>
            <person name="Grigoriev I.V."/>
            <person name="Hibbett D.S."/>
            <person name="Martin F."/>
        </authorList>
    </citation>
    <scope>NUCLEOTIDE SEQUENCE [LARGE SCALE GENOMIC DNA]</scope>
    <source>
        <strain evidence="2 3">FD-317 M1</strain>
    </source>
</reference>
<dbReference type="Gene3D" id="3.40.50.2000">
    <property type="entry name" value="Glycogen Phosphorylase B"/>
    <property type="match status" value="2"/>
</dbReference>
<dbReference type="GO" id="GO:0035251">
    <property type="term" value="F:UDP-glucosyltransferase activity"/>
    <property type="evidence" value="ECO:0007669"/>
    <property type="project" value="InterPro"/>
</dbReference>
<dbReference type="PANTHER" id="PTHR48049">
    <property type="entry name" value="GLYCOSYLTRANSFERASE"/>
    <property type="match status" value="1"/>
</dbReference>
<dbReference type="InterPro" id="IPR002213">
    <property type="entry name" value="UDP_glucos_trans"/>
</dbReference>
<dbReference type="HOGENOM" id="CLU_001724_12_1_1"/>
<evidence type="ECO:0000256" key="1">
    <source>
        <dbReference type="ARBA" id="ARBA00022679"/>
    </source>
</evidence>
<sequence>MEAIPASQKHILVHAHAVAWGHHKPLVAFVSRLLESRPETIVTYFATEPLFAKIKNELGRLDPAKYGAIKPRLNVIDISGPIPDPRIPPQGFAPAYAALYKSEAVTCLSTGETISGLSPPTLAIIDPFCFYAVEAVRGISNDIPLLSWWTAPVGALLRLLGPPSLGGIAEPSLETPEGRAALKAKIFAKEKIEPYNCVGEVLDNIPGVAPVFDYEWFPQQTLLSDLTPVIEKIGAIYIREADGVITASSPAYEPEAILAVKKWFTSMGKTWYDVGPLSVDKAEVKDVKSDSDKEVVKFLDRVQEEFGEKSLVYISFGTFFFPINPERIWAVFEELIDSKTPFFFAHPSQFAVIPDNIKEQIANSGLGMEMEWSPQEVILSHPATGWFITHGGWNSIQEAFIYRVPLIFWPYQADQPYNATLMSRNHKASFELLTVRTGESGMRLPYLYKDAPTPPSFTPKGVKAELRTILEHARGEEGASIRENFGAIADAMDRSWIKGGAAKIDFEALLERFI</sequence>
<dbReference type="EMBL" id="KN834770">
    <property type="protein sequence ID" value="KIK61796.1"/>
    <property type="molecule type" value="Genomic_DNA"/>
</dbReference>
<name>A0A0D0C0S9_9AGAR</name>
<proteinExistence type="predicted"/>
<keyword evidence="1 2" id="KW-0808">Transferase</keyword>
<keyword evidence="3" id="KW-1185">Reference proteome</keyword>
<organism evidence="2 3">
    <name type="scientific">Collybiopsis luxurians FD-317 M1</name>
    <dbReference type="NCBI Taxonomy" id="944289"/>
    <lineage>
        <taxon>Eukaryota</taxon>
        <taxon>Fungi</taxon>
        <taxon>Dikarya</taxon>
        <taxon>Basidiomycota</taxon>
        <taxon>Agaricomycotina</taxon>
        <taxon>Agaricomycetes</taxon>
        <taxon>Agaricomycetidae</taxon>
        <taxon>Agaricales</taxon>
        <taxon>Marasmiineae</taxon>
        <taxon>Omphalotaceae</taxon>
        <taxon>Collybiopsis</taxon>
        <taxon>Collybiopsis luxurians</taxon>
    </lineage>
</organism>
<evidence type="ECO:0000313" key="2">
    <source>
        <dbReference type="EMBL" id="KIK61796.1"/>
    </source>
</evidence>
<dbReference type="Pfam" id="PF00201">
    <property type="entry name" value="UDPGT"/>
    <property type="match status" value="1"/>
</dbReference>
<dbReference type="AlphaFoldDB" id="A0A0D0C0S9"/>
<dbReference type="OrthoDB" id="5835829at2759"/>
<dbReference type="PANTHER" id="PTHR48049:SF132">
    <property type="entry name" value="GLYCOSYLTRANSFERASE"/>
    <property type="match status" value="1"/>
</dbReference>
<dbReference type="InterPro" id="IPR050481">
    <property type="entry name" value="UDP-glycosyltransf_plant"/>
</dbReference>
<dbReference type="CDD" id="cd03784">
    <property type="entry name" value="GT1_Gtf-like"/>
    <property type="match status" value="1"/>
</dbReference>
<evidence type="ECO:0000313" key="3">
    <source>
        <dbReference type="Proteomes" id="UP000053593"/>
    </source>
</evidence>
<gene>
    <name evidence="2" type="ORF">GYMLUDRAFT_84908</name>
</gene>
<dbReference type="Proteomes" id="UP000053593">
    <property type="component" value="Unassembled WGS sequence"/>
</dbReference>
<accession>A0A0D0C0S9</accession>